<name>A0AAV9PEU8_9PEZI</name>
<feature type="domain" description="Cupin type-2" evidence="1">
    <location>
        <begin position="5"/>
        <end position="63"/>
    </location>
</feature>
<dbReference type="Proteomes" id="UP001337655">
    <property type="component" value="Unassembled WGS sequence"/>
</dbReference>
<evidence type="ECO:0000313" key="2">
    <source>
        <dbReference type="EMBL" id="KAK5171979.1"/>
    </source>
</evidence>
<dbReference type="PANTHER" id="PTHR43698">
    <property type="entry name" value="RIBD C-TERMINAL DOMAIN CONTAINING PROTEIN"/>
    <property type="match status" value="1"/>
</dbReference>
<dbReference type="Pfam" id="PF07883">
    <property type="entry name" value="Cupin_2"/>
    <property type="match status" value="1"/>
</dbReference>
<dbReference type="PANTHER" id="PTHR43698:SF1">
    <property type="entry name" value="BLL4564 PROTEIN"/>
    <property type="match status" value="1"/>
</dbReference>
<accession>A0AAV9PEU8</accession>
<dbReference type="InterPro" id="IPR014710">
    <property type="entry name" value="RmlC-like_jellyroll"/>
</dbReference>
<organism evidence="2 3">
    <name type="scientific">Saxophila tyrrhenica</name>
    <dbReference type="NCBI Taxonomy" id="1690608"/>
    <lineage>
        <taxon>Eukaryota</taxon>
        <taxon>Fungi</taxon>
        <taxon>Dikarya</taxon>
        <taxon>Ascomycota</taxon>
        <taxon>Pezizomycotina</taxon>
        <taxon>Dothideomycetes</taxon>
        <taxon>Dothideomycetidae</taxon>
        <taxon>Mycosphaerellales</taxon>
        <taxon>Extremaceae</taxon>
        <taxon>Saxophila</taxon>
    </lineage>
</organism>
<dbReference type="AlphaFoldDB" id="A0AAV9PEU8"/>
<evidence type="ECO:0000313" key="3">
    <source>
        <dbReference type="Proteomes" id="UP001337655"/>
    </source>
</evidence>
<comment type="caution">
    <text evidence="2">The sequence shown here is derived from an EMBL/GenBank/DDBJ whole genome shotgun (WGS) entry which is preliminary data.</text>
</comment>
<dbReference type="InterPro" id="IPR013096">
    <property type="entry name" value="Cupin_2"/>
</dbReference>
<dbReference type="SUPFAM" id="SSF51182">
    <property type="entry name" value="RmlC-like cupins"/>
    <property type="match status" value="1"/>
</dbReference>
<dbReference type="InterPro" id="IPR011051">
    <property type="entry name" value="RmlC_Cupin_sf"/>
</dbReference>
<dbReference type="InterPro" id="IPR047263">
    <property type="entry name" value="HNL-like_cupin"/>
</dbReference>
<dbReference type="GeneID" id="89924962"/>
<dbReference type="Gene3D" id="2.60.120.10">
    <property type="entry name" value="Jelly Rolls"/>
    <property type="match status" value="1"/>
</dbReference>
<evidence type="ECO:0000259" key="1">
    <source>
        <dbReference type="Pfam" id="PF07883"/>
    </source>
</evidence>
<keyword evidence="3" id="KW-1185">Reference proteome</keyword>
<gene>
    <name evidence="2" type="ORF">LTR77_003616</name>
</gene>
<dbReference type="RefSeq" id="XP_064660823.1">
    <property type="nucleotide sequence ID" value="XM_064800872.1"/>
</dbReference>
<sequence>MANNVCFTPGARTYWHTHERGQILTVTMGYGLVCSKGQEPRRLQVGDVVHVPAGETHWHGATNGTVMAHTAISMGKTSWHDELKQEEYDQAQTSAK</sequence>
<proteinExistence type="predicted"/>
<reference evidence="2 3" key="1">
    <citation type="submission" date="2023-08" db="EMBL/GenBank/DDBJ databases">
        <title>Black Yeasts Isolated from many extreme environments.</title>
        <authorList>
            <person name="Coleine C."/>
            <person name="Stajich J.E."/>
            <person name="Selbmann L."/>
        </authorList>
    </citation>
    <scope>NUCLEOTIDE SEQUENCE [LARGE SCALE GENOMIC DNA]</scope>
    <source>
        <strain evidence="2 3">CCFEE 5935</strain>
    </source>
</reference>
<dbReference type="EMBL" id="JAVRRT010000005">
    <property type="protein sequence ID" value="KAK5171979.1"/>
    <property type="molecule type" value="Genomic_DNA"/>
</dbReference>
<dbReference type="CDD" id="cd02233">
    <property type="entry name" value="cupin_HNL-like"/>
    <property type="match status" value="1"/>
</dbReference>
<protein>
    <recommendedName>
        <fullName evidence="1">Cupin type-2 domain-containing protein</fullName>
    </recommendedName>
</protein>